<feature type="domain" description="Primase C-terminal 1" evidence="1">
    <location>
        <begin position="264"/>
        <end position="322"/>
    </location>
</feature>
<accession>A0A242BU20</accession>
<dbReference type="InterPro" id="IPR014820">
    <property type="entry name" value="PriCT_1"/>
</dbReference>
<gene>
    <name evidence="2" type="ORF">A5880_003197</name>
</gene>
<dbReference type="AlphaFoldDB" id="A0A242BU20"/>
<organism evidence="2">
    <name type="scientific">Candidatus Enterococcus mansonii</name>
    <dbReference type="NCBI Taxonomy" id="1834181"/>
    <lineage>
        <taxon>Bacteria</taxon>
        <taxon>Bacillati</taxon>
        <taxon>Bacillota</taxon>
        <taxon>Bacilli</taxon>
        <taxon>Lactobacillales</taxon>
        <taxon>Enterococcaceae</taxon>
        <taxon>Enterococcus</taxon>
    </lineage>
</organism>
<comment type="caution">
    <text evidence="2">The sequence shown here is derived from an EMBL/GenBank/DDBJ whole genome shotgun (WGS) entry which is preliminary data.</text>
</comment>
<dbReference type="EMBL" id="NGLE01000012">
    <property type="protein sequence ID" value="OTO01424.1"/>
    <property type="molecule type" value="Genomic_DNA"/>
</dbReference>
<dbReference type="OrthoDB" id="1790977at2"/>
<name>A0A242BU20_9ENTE</name>
<dbReference type="Pfam" id="PF08708">
    <property type="entry name" value="PriCT_1"/>
    <property type="match status" value="1"/>
</dbReference>
<evidence type="ECO:0000313" key="2">
    <source>
        <dbReference type="EMBL" id="OTO01424.1"/>
    </source>
</evidence>
<proteinExistence type="predicted"/>
<reference evidence="2" key="1">
    <citation type="submission" date="2017-05" db="EMBL/GenBank/DDBJ databases">
        <title>The Genome Sequence of Enterococcus sp. 4G2_DIV0659.</title>
        <authorList>
            <consortium name="The Broad Institute Genomics Platform"/>
            <consortium name="The Broad Institute Genomic Center for Infectious Diseases"/>
            <person name="Earl A."/>
            <person name="Manson A."/>
            <person name="Schwartman J."/>
            <person name="Gilmore M."/>
            <person name="Abouelleil A."/>
            <person name="Cao P."/>
            <person name="Chapman S."/>
            <person name="Cusick C."/>
            <person name="Shea T."/>
            <person name="Young S."/>
            <person name="Neafsey D."/>
            <person name="Nusbaum C."/>
            <person name="Birren B."/>
        </authorList>
    </citation>
    <scope>NUCLEOTIDE SEQUENCE [LARGE SCALE GENOMIC DNA]</scope>
    <source>
        <strain evidence="2">4G2_DIV0659</strain>
    </source>
</reference>
<dbReference type="STRING" id="1834181.A5880_003197"/>
<protein>
    <recommendedName>
        <fullName evidence="1">Primase C-terminal 1 domain-containing protein</fullName>
    </recommendedName>
</protein>
<sequence length="502" mass="57675">MQVSEIVSLVLKNGVRKYKFKNSKVRPFNQQPEGNKGAVFGFRSKENMISSRGVVLTSEEALAENEDCFTHWTPNVYSYGTYADDGRTIVKGHAEENLKQINTFVIDFDRLPGEKLDYQMILDAALDLDLIPTLILKTPGGYQAYFILENAWYISSKNNYQSIEVAKRVSENLRKAFAETLPSVDLGCNHFGIARIPRTDNIAYFYPAMTRDMQQLIAWSMKYQPAVTHKKHNFALVPGKKIRQIDEKWVNLLFENPEIIGSKGVEGRNTAIFTLALAYYSSEIEQDVCFDDMDIFNSSLDYPLSNAEVWKIVKSAYRGKYRGATKKFVRILLGEWAKRVYSDDELFTQKRNAMYKFKKDRSERKRSHVHEWKADILEYLESECYRYRPEIELTKSELQAAVQYQDKPIPKRSLDKALNELKAEGKIYVQVRSGRGGGLVVATRKALIRTVIVVNQHVKKAYKNAIRTFFKEAAMLTKMIETPGTDKKLGLFGEQTNLWDTG</sequence>
<evidence type="ECO:0000259" key="1">
    <source>
        <dbReference type="Pfam" id="PF08708"/>
    </source>
</evidence>